<dbReference type="InterPro" id="IPR051531">
    <property type="entry name" value="N-acetyltransferase"/>
</dbReference>
<dbReference type="PROSITE" id="PS51186">
    <property type="entry name" value="GNAT"/>
    <property type="match status" value="1"/>
</dbReference>
<dbReference type="Gene3D" id="3.40.630.30">
    <property type="match status" value="1"/>
</dbReference>
<dbReference type="SUPFAM" id="SSF55729">
    <property type="entry name" value="Acyl-CoA N-acyltransferases (Nat)"/>
    <property type="match status" value="1"/>
</dbReference>
<keyword evidence="2" id="KW-0012">Acyltransferase</keyword>
<dbReference type="EC" id="2.3.1.267" evidence="2"/>
<feature type="domain" description="N-acetyltransferase" evidence="1">
    <location>
        <begin position="17"/>
        <end position="181"/>
    </location>
</feature>
<dbReference type="InterPro" id="IPR000182">
    <property type="entry name" value="GNAT_dom"/>
</dbReference>
<evidence type="ECO:0000259" key="1">
    <source>
        <dbReference type="PROSITE" id="PS51186"/>
    </source>
</evidence>
<reference evidence="2 3" key="1">
    <citation type="submission" date="2024-02" db="EMBL/GenBank/DDBJ databases">
        <title>Adaptive strategies in a cosmopolitan and abundant soil bacterium.</title>
        <authorList>
            <person name="Carini P."/>
        </authorList>
    </citation>
    <scope>NUCLEOTIDE SEQUENCE [LARGE SCALE GENOMIC DNA]</scope>
    <source>
        <strain evidence="2 3">AZCC 1608</strain>
    </source>
</reference>
<dbReference type="Pfam" id="PF13302">
    <property type="entry name" value="Acetyltransf_3"/>
    <property type="match status" value="1"/>
</dbReference>
<name>A0ABU8BJQ7_9BRAD</name>
<comment type="caution">
    <text evidence="2">The sequence shown here is derived from an EMBL/GenBank/DDBJ whole genome shotgun (WGS) entry which is preliminary data.</text>
</comment>
<dbReference type="Proteomes" id="UP001364224">
    <property type="component" value="Unassembled WGS sequence"/>
</dbReference>
<dbReference type="EMBL" id="JAZHRV010000001">
    <property type="protein sequence ID" value="MEH2558777.1"/>
    <property type="molecule type" value="Genomic_DNA"/>
</dbReference>
<organism evidence="2 3">
    <name type="scientific">Bradyrhizobium algeriense</name>
    <dbReference type="NCBI Taxonomy" id="634784"/>
    <lineage>
        <taxon>Bacteria</taxon>
        <taxon>Pseudomonadati</taxon>
        <taxon>Pseudomonadota</taxon>
        <taxon>Alphaproteobacteria</taxon>
        <taxon>Hyphomicrobiales</taxon>
        <taxon>Nitrobacteraceae</taxon>
        <taxon>Bradyrhizobium</taxon>
    </lineage>
</organism>
<dbReference type="PANTHER" id="PTHR43792:SF9">
    <property type="entry name" value="RIBOSOMAL-PROTEIN-ALANINE ACETYLTRANSFERASE"/>
    <property type="match status" value="1"/>
</dbReference>
<gene>
    <name evidence="2" type="ORF">V1286_006306</name>
</gene>
<evidence type="ECO:0000313" key="3">
    <source>
        <dbReference type="Proteomes" id="UP001364224"/>
    </source>
</evidence>
<keyword evidence="2" id="KW-0808">Transferase</keyword>
<proteinExistence type="predicted"/>
<dbReference type="PANTHER" id="PTHR43792">
    <property type="entry name" value="GNAT FAMILY, PUTATIVE (AFU_ORTHOLOGUE AFUA_3G00765)-RELATED-RELATED"/>
    <property type="match status" value="1"/>
</dbReference>
<dbReference type="GO" id="GO:0008999">
    <property type="term" value="F:protein-N-terminal-alanine acetyltransferase activity"/>
    <property type="evidence" value="ECO:0007669"/>
    <property type="project" value="UniProtKB-EC"/>
</dbReference>
<keyword evidence="3" id="KW-1185">Reference proteome</keyword>
<accession>A0ABU8BJQ7</accession>
<dbReference type="InterPro" id="IPR016181">
    <property type="entry name" value="Acyl_CoA_acyltransferase"/>
</dbReference>
<evidence type="ECO:0000313" key="2">
    <source>
        <dbReference type="EMBL" id="MEH2558777.1"/>
    </source>
</evidence>
<protein>
    <submittedName>
        <fullName evidence="2">Ribosomal-protein-alanine N-acetyltransferase</fullName>
        <ecNumber evidence="2">2.3.1.267</ecNumber>
    </submittedName>
</protein>
<sequence length="188" mass="21036">MPHSASRKFPVLSTKRLTLRAAAPKDVPAFRALLSVPDVTRFSNWPDAPSTTQVERFVRWMSKVHGSGKGCAWIIEISGSKALAGAIRFNSFEKKWRCGQIGYELHPDYWGRGLMTEAVRAVVACGHETFRLNRIDAWTMPGNAASDRVLEKSGFQYEGTLRQKAWFKGAFHDFRMFGRIAGDAVSAN</sequence>